<protein>
    <submittedName>
        <fullName evidence="5">GntR family transcriptional regulator</fullName>
    </submittedName>
</protein>
<comment type="caution">
    <text evidence="5">The sequence shown here is derived from an EMBL/GenBank/DDBJ whole genome shotgun (WGS) entry which is preliminary data.</text>
</comment>
<evidence type="ECO:0000256" key="3">
    <source>
        <dbReference type="ARBA" id="ARBA00023163"/>
    </source>
</evidence>
<keyword evidence="2" id="KW-0238">DNA-binding</keyword>
<keyword evidence="3" id="KW-0804">Transcription</keyword>
<dbReference type="InterPro" id="IPR036390">
    <property type="entry name" value="WH_DNA-bd_sf"/>
</dbReference>
<feature type="domain" description="HTH gntR-type" evidence="4">
    <location>
        <begin position="1"/>
        <end position="69"/>
    </location>
</feature>
<dbReference type="InterPro" id="IPR000524">
    <property type="entry name" value="Tscrpt_reg_HTH_GntR"/>
</dbReference>
<keyword evidence="6" id="KW-1185">Reference proteome</keyword>
<dbReference type="InterPro" id="IPR011663">
    <property type="entry name" value="UTRA"/>
</dbReference>
<dbReference type="Gene3D" id="3.40.1410.10">
    <property type="entry name" value="Chorismate lyase-like"/>
    <property type="match status" value="1"/>
</dbReference>
<accession>A0ABW4DQ07</accession>
<dbReference type="Proteomes" id="UP001597244">
    <property type="component" value="Unassembled WGS sequence"/>
</dbReference>
<proteinExistence type="predicted"/>
<keyword evidence="1" id="KW-0805">Transcription regulation</keyword>
<dbReference type="SUPFAM" id="SSF64288">
    <property type="entry name" value="Chorismate lyase-like"/>
    <property type="match status" value="1"/>
</dbReference>
<dbReference type="SMART" id="SM00866">
    <property type="entry name" value="UTRA"/>
    <property type="match status" value="1"/>
</dbReference>
<sequence>MNKYESIANLLKQHIRDNTYPIGSLLPSQTDLADQFQVSRMTINKAINILTMEGFVSAQRGFGTKIMNRPFWNKNVSPVDQYNGLSAEMRQLNRPIESQIIDFNVDFPDADEQEHLTLTAQQPIYRIIRLRLVDHEPYLLEHTIMPVELVPNLTDEILHHSIYDYLQNKLGLQIAGAYRNIQAAKPDELDMKYLKCQPDDPVLEVAQMVYLKNGQPFEYSHSRNRYDKRSFTELNLRK</sequence>
<evidence type="ECO:0000256" key="1">
    <source>
        <dbReference type="ARBA" id="ARBA00023015"/>
    </source>
</evidence>
<dbReference type="InterPro" id="IPR028978">
    <property type="entry name" value="Chorismate_lyase_/UTRA_dom_sf"/>
</dbReference>
<dbReference type="CDD" id="cd07377">
    <property type="entry name" value="WHTH_GntR"/>
    <property type="match status" value="1"/>
</dbReference>
<dbReference type="PROSITE" id="PS50949">
    <property type="entry name" value="HTH_GNTR"/>
    <property type="match status" value="1"/>
</dbReference>
<dbReference type="InterPro" id="IPR050679">
    <property type="entry name" value="Bact_HTH_transcr_reg"/>
</dbReference>
<dbReference type="Pfam" id="PF00392">
    <property type="entry name" value="GntR"/>
    <property type="match status" value="1"/>
</dbReference>
<evidence type="ECO:0000256" key="2">
    <source>
        <dbReference type="ARBA" id="ARBA00023125"/>
    </source>
</evidence>
<reference evidence="6" key="1">
    <citation type="journal article" date="2019" name="Int. J. Syst. Evol. Microbiol.">
        <title>The Global Catalogue of Microorganisms (GCM) 10K type strain sequencing project: providing services to taxonomists for standard genome sequencing and annotation.</title>
        <authorList>
            <consortium name="The Broad Institute Genomics Platform"/>
            <consortium name="The Broad Institute Genome Sequencing Center for Infectious Disease"/>
            <person name="Wu L."/>
            <person name="Ma J."/>
        </authorList>
    </citation>
    <scope>NUCLEOTIDE SEQUENCE [LARGE SCALE GENOMIC DNA]</scope>
    <source>
        <strain evidence="6">CCM 8951</strain>
    </source>
</reference>
<evidence type="ECO:0000313" key="5">
    <source>
        <dbReference type="EMBL" id="MFD1465886.1"/>
    </source>
</evidence>
<dbReference type="Gene3D" id="1.10.10.10">
    <property type="entry name" value="Winged helix-like DNA-binding domain superfamily/Winged helix DNA-binding domain"/>
    <property type="match status" value="1"/>
</dbReference>
<dbReference type="RefSeq" id="WP_125578534.1">
    <property type="nucleotide sequence ID" value="NZ_JBHTOF010000088.1"/>
</dbReference>
<dbReference type="InterPro" id="IPR036388">
    <property type="entry name" value="WH-like_DNA-bd_sf"/>
</dbReference>
<name>A0ABW4DQ07_9LACO</name>
<evidence type="ECO:0000313" key="6">
    <source>
        <dbReference type="Proteomes" id="UP001597244"/>
    </source>
</evidence>
<organism evidence="5 6">
    <name type="scientific">Lapidilactobacillus mulanensis</name>
    <dbReference type="NCBI Taxonomy" id="2485999"/>
    <lineage>
        <taxon>Bacteria</taxon>
        <taxon>Bacillati</taxon>
        <taxon>Bacillota</taxon>
        <taxon>Bacilli</taxon>
        <taxon>Lactobacillales</taxon>
        <taxon>Lactobacillaceae</taxon>
        <taxon>Lapidilactobacillus</taxon>
    </lineage>
</organism>
<dbReference type="SUPFAM" id="SSF46785">
    <property type="entry name" value="Winged helix' DNA-binding domain"/>
    <property type="match status" value="1"/>
</dbReference>
<evidence type="ECO:0000259" key="4">
    <source>
        <dbReference type="PROSITE" id="PS50949"/>
    </source>
</evidence>
<dbReference type="PANTHER" id="PTHR44846">
    <property type="entry name" value="MANNOSYL-D-GLYCERATE TRANSPORT/METABOLISM SYSTEM REPRESSOR MNGR-RELATED"/>
    <property type="match status" value="1"/>
</dbReference>
<gene>
    <name evidence="5" type="ORF">ACFQ4L_07415</name>
</gene>
<dbReference type="SMART" id="SM00345">
    <property type="entry name" value="HTH_GNTR"/>
    <property type="match status" value="1"/>
</dbReference>
<dbReference type="Pfam" id="PF07702">
    <property type="entry name" value="UTRA"/>
    <property type="match status" value="1"/>
</dbReference>
<dbReference type="EMBL" id="JBHTOF010000088">
    <property type="protein sequence ID" value="MFD1465886.1"/>
    <property type="molecule type" value="Genomic_DNA"/>
</dbReference>
<dbReference type="PANTHER" id="PTHR44846:SF5">
    <property type="entry name" value="HTH-TYPE TRANSCRIPTIONAL REGULATOR GMUR"/>
    <property type="match status" value="1"/>
</dbReference>
<dbReference type="PRINTS" id="PR00035">
    <property type="entry name" value="HTHGNTR"/>
</dbReference>